<keyword evidence="2" id="KW-0812">Transmembrane</keyword>
<organism evidence="5 6">
    <name type="scientific">Polarella glacialis</name>
    <name type="common">Dinoflagellate</name>
    <dbReference type="NCBI Taxonomy" id="89957"/>
    <lineage>
        <taxon>Eukaryota</taxon>
        <taxon>Sar</taxon>
        <taxon>Alveolata</taxon>
        <taxon>Dinophyceae</taxon>
        <taxon>Suessiales</taxon>
        <taxon>Suessiaceae</taxon>
        <taxon>Polarella</taxon>
    </lineage>
</organism>
<dbReference type="GO" id="GO:0019825">
    <property type="term" value="F:oxygen binding"/>
    <property type="evidence" value="ECO:0007669"/>
    <property type="project" value="InterPro"/>
</dbReference>
<dbReference type="SUPFAM" id="SSF54236">
    <property type="entry name" value="Ubiquitin-like"/>
    <property type="match status" value="1"/>
</dbReference>
<feature type="region of interest" description="Disordered" evidence="1">
    <location>
        <begin position="1446"/>
        <end position="1479"/>
    </location>
</feature>
<protein>
    <submittedName>
        <fullName evidence="5">Uncharacterized protein</fullName>
    </submittedName>
</protein>
<evidence type="ECO:0000313" key="6">
    <source>
        <dbReference type="Proteomes" id="UP000654075"/>
    </source>
</evidence>
<feature type="region of interest" description="Disordered" evidence="1">
    <location>
        <begin position="323"/>
        <end position="372"/>
    </location>
</feature>
<dbReference type="InterPro" id="IPR043519">
    <property type="entry name" value="NT_sf"/>
</dbReference>
<dbReference type="EMBL" id="CAJNNV010020035">
    <property type="protein sequence ID" value="CAE8606908.1"/>
    <property type="molecule type" value="Genomic_DNA"/>
</dbReference>
<dbReference type="SUPFAM" id="SSF81631">
    <property type="entry name" value="PAP/OAS1 substrate-binding domain"/>
    <property type="match status" value="1"/>
</dbReference>
<dbReference type="OrthoDB" id="436496at2759"/>
<dbReference type="Gene3D" id="3.30.460.10">
    <property type="entry name" value="Beta Polymerase, domain 2"/>
    <property type="match status" value="1"/>
</dbReference>
<reference evidence="5" key="1">
    <citation type="submission" date="2021-02" db="EMBL/GenBank/DDBJ databases">
        <authorList>
            <person name="Dougan E. K."/>
            <person name="Rhodes N."/>
            <person name="Thang M."/>
            <person name="Chan C."/>
        </authorList>
    </citation>
    <scope>NUCLEOTIDE SEQUENCE</scope>
</reference>
<evidence type="ECO:0000259" key="4">
    <source>
        <dbReference type="PROSITE" id="PS50053"/>
    </source>
</evidence>
<dbReference type="PANTHER" id="PTHR12271">
    <property type="entry name" value="POLY A POLYMERASE CID PAP -RELATED"/>
    <property type="match status" value="1"/>
</dbReference>
<dbReference type="InterPro" id="IPR000626">
    <property type="entry name" value="Ubiquitin-like_dom"/>
</dbReference>
<dbReference type="InterPro" id="IPR000971">
    <property type="entry name" value="Globin"/>
</dbReference>
<dbReference type="InterPro" id="IPR012292">
    <property type="entry name" value="Globin/Proto"/>
</dbReference>
<proteinExistence type="predicted"/>
<dbReference type="SUPFAM" id="SSF46458">
    <property type="entry name" value="Globin-like"/>
    <property type="match status" value="2"/>
</dbReference>
<gene>
    <name evidence="5" type="ORF">PGLA1383_LOCUS24862</name>
</gene>
<feature type="transmembrane region" description="Helical" evidence="2">
    <location>
        <begin position="1205"/>
        <end position="1229"/>
    </location>
</feature>
<dbReference type="InterPro" id="IPR029071">
    <property type="entry name" value="Ubiquitin-like_domsf"/>
</dbReference>
<dbReference type="Gene3D" id="3.10.20.90">
    <property type="entry name" value="Phosphatidylinositol 3-kinase Catalytic Subunit, Chain A, domain 1"/>
    <property type="match status" value="1"/>
</dbReference>
<feature type="compositionally biased region" description="Acidic residues" evidence="1">
    <location>
        <begin position="384"/>
        <end position="395"/>
    </location>
</feature>
<feature type="region of interest" description="Disordered" evidence="1">
    <location>
        <begin position="600"/>
        <end position="637"/>
    </location>
</feature>
<feature type="compositionally biased region" description="Low complexity" evidence="1">
    <location>
        <begin position="1459"/>
        <end position="1478"/>
    </location>
</feature>
<dbReference type="GO" id="GO:0031123">
    <property type="term" value="P:RNA 3'-end processing"/>
    <property type="evidence" value="ECO:0007669"/>
    <property type="project" value="TreeGrafter"/>
</dbReference>
<feature type="transmembrane region" description="Helical" evidence="2">
    <location>
        <begin position="1315"/>
        <end position="1339"/>
    </location>
</feature>
<feature type="region of interest" description="Disordered" evidence="1">
    <location>
        <begin position="1671"/>
        <end position="1694"/>
    </location>
</feature>
<dbReference type="Proteomes" id="UP000654075">
    <property type="component" value="Unassembled WGS sequence"/>
</dbReference>
<dbReference type="InterPro" id="IPR009050">
    <property type="entry name" value="Globin-like_sf"/>
</dbReference>
<keyword evidence="2" id="KW-1133">Transmembrane helix</keyword>
<evidence type="ECO:0000256" key="2">
    <source>
        <dbReference type="SAM" id="Phobius"/>
    </source>
</evidence>
<accession>A0A813F5S9</accession>
<dbReference type="CDD" id="cd01040">
    <property type="entry name" value="Mb-like"/>
    <property type="match status" value="2"/>
</dbReference>
<evidence type="ECO:0000313" key="5">
    <source>
        <dbReference type="EMBL" id="CAE8606908.1"/>
    </source>
</evidence>
<feature type="domain" description="Globin" evidence="3">
    <location>
        <begin position="425"/>
        <end position="544"/>
    </location>
</feature>
<dbReference type="Gene3D" id="1.10.1410.10">
    <property type="match status" value="1"/>
</dbReference>
<evidence type="ECO:0000259" key="3">
    <source>
        <dbReference type="PROSITE" id="PS01033"/>
    </source>
</evidence>
<feature type="transmembrane region" description="Helical" evidence="2">
    <location>
        <begin position="1249"/>
        <end position="1270"/>
    </location>
</feature>
<feature type="compositionally biased region" description="Basic and acidic residues" evidence="1">
    <location>
        <begin position="1844"/>
        <end position="1858"/>
    </location>
</feature>
<sequence length="1913" mass="209852">MVLILKVQETKLTNIREQLQLAKAMVSGLVTERKAVEAQLTAVNKAARTTKPIVTAEPNAFQIFIRPPAGATRTYDVKGSQTMKSLKVRIMQDFGFKVDDQQLTLSSGRVVEGNRHTLKKWGITSLSRLYVATRGQGGGKRAKAAILNEHETVAPIPSDPAVVVETLKAISMVWNQEHWSMFLGEVGAFSIEGLEAMAISMKGGTIAVKMASLLGYVSQYKAIEELFERLGFILMYIWARFTLNFAAFENTAVFININQAIGAKKSQSGAVACEQTCFGTAPHACRCIIVFALCAPGRQRTKNALTPLSARVLHSTAGRWYKPTRPQFDRQPSFDMPSLQGSYHSSDADERASQYSEQHLEEGEDLEPPQPIQHEKTGQLERLDSEDEGQLEDVGSEGNTSGLFQEAIQSHDDLVINVESFDELRLSASQAAAVQAVWSGFLHSCRSQEAAGEAIYGALFESAPSLQALFKTPRAVMAMKFMVGLCSIVGKLGSPAELKSVVETLGFLHLDIEVTAPRVEIFREATLELLAAEVGEGLFTSEARICFARMMNYVGGAYIYIRQHYSGRLRILASSWAEANNRASAEVEVDLACSKSQFAGAGKPKLPPKASPRAGGGASTKTKADKTPKASRTSGEVTSFMEEGRGGQHTTNGMGLSGRQVPTTFNDMFTFNAAVMGFGASRWMLEVLDSFDAIVTHVASSGRLQEECDVLALLLAKYPGRVELLEFKAVMLASLRSLLPKHWNSEHEVAWTWLWENVQRMLNANSGKPLVQQKALRRFYLGLSEQQLLAFRNGIYMTFFAKCAAGQEYFKQSTTRLHFIAYRIMVMTQDIYKDPKTLMEDISALGLRHVGYGVPTELFGPFVTSCIEVVRSLTGSDKAAEEAFRWSIGLVSRVLVRTINEGSTIVMRAINANCAKMLHQAASCAPRGERAAWMLKVQVGTQSISPLLWALSSGSLEAARAIIADLLTIRADRDNYYYAMDDLFTRHKDIVKRICVDGPMLLTALLDGLIWRSRQTENGKRRVNYFIKYLIADTLANCSCSSTTLNHSEDPEIICHPAVVLAADLVWGQLAAFTFIVGKSWLLLNVCVFVATQAVLVDYHGSVSPSSRLATFVGRLFIYVFTLGQLVVRHFRRFWLAAKTKEFTRVYLVPVPNYLSNWPDLASLLLAGTLLLMLTCEPILHCMGQSPTSDAQYRSLGQDCEQAEALLPGYTALTFIVTLIYFLLLLDLTVFSTKMSTFVLVCGHISGELIQYLQAQIFIIIAFSCGIASLDHQNSDFLSIPETALNLSRITLGMYSGEEYGNLHWEPQLQAAVSLYSVVSLVFMLTLLIAQMNCAYLGISKNMLAYARLSRGRSILEIMGSVSAKRWRFFTDSLQLDQRLEFNEGDVGLAGGIQMWEPASDHPSCLDSIVRFGGSTSAATPWPEHGTARDEEDKFERLEKALSKAVKRLTKGTKGKGHGSSSMGSSSKSGSGGSSITSDDVKDRIVGILEVQGRIKGMPEVPALGIWSCAPPTFKSRHRKAKDVRGTVVSPTINTLGRWLGTAPGFTVKNIIRKARVPIVMFDTKDLSVDICVQQPFGVLNSWHLRDLCASGWPGRLQALVRLVKDWARSKAIHTAKDGALSSYGYSMLVAGFLQDCGALPAILGGRSGRATGPYMDGDEALQHVLNAGASSRPGQLWGTPKPSSPDPSVSEEASMRPTELFVAWLKWMSGTVMNVPTGSSAGSGSVPLQSRHIVSVRGRSQEELRADVSWCSKSDHWTPSATNQVFMLIEEPLVGENVARCVRGDGFRAIQQEVTRSLQHMERSATRSASALDAAFKGLLTLTPLNQRTQPMNGVGLAGRPPVGRDMRPREAQKRSWEAPGGQEPPQKRHAAAGNWAPPGRQWPGAKGGGQQGGWQATPQWQQNTWAQGAWR</sequence>
<keyword evidence="2" id="KW-0472">Membrane</keyword>
<evidence type="ECO:0000256" key="1">
    <source>
        <dbReference type="SAM" id="MobiDB-lite"/>
    </source>
</evidence>
<comment type="caution">
    <text evidence="5">The sequence shown here is derived from an EMBL/GenBank/DDBJ whole genome shotgun (WGS) entry which is preliminary data.</text>
</comment>
<feature type="transmembrane region" description="Helical" evidence="2">
    <location>
        <begin position="1109"/>
        <end position="1128"/>
    </location>
</feature>
<feature type="region of interest" description="Disordered" evidence="1">
    <location>
        <begin position="380"/>
        <end position="399"/>
    </location>
</feature>
<feature type="region of interest" description="Disordered" evidence="1">
    <location>
        <begin position="1831"/>
        <end position="1913"/>
    </location>
</feature>
<name>A0A813F5S9_POLGL</name>
<dbReference type="PROSITE" id="PS50053">
    <property type="entry name" value="UBIQUITIN_2"/>
    <property type="match status" value="1"/>
</dbReference>
<feature type="compositionally biased region" description="Basic residues" evidence="1">
    <location>
        <begin position="1446"/>
        <end position="1457"/>
    </location>
</feature>
<dbReference type="PROSITE" id="PS01033">
    <property type="entry name" value="GLOBIN"/>
    <property type="match status" value="1"/>
</dbReference>
<keyword evidence="6" id="KW-1185">Reference proteome</keyword>
<dbReference type="SMART" id="SM00213">
    <property type="entry name" value="UBQ"/>
    <property type="match status" value="1"/>
</dbReference>
<feature type="compositionally biased region" description="Low complexity" evidence="1">
    <location>
        <begin position="1895"/>
        <end position="1904"/>
    </location>
</feature>
<dbReference type="PANTHER" id="PTHR12271:SF40">
    <property type="entry name" value="POLY(A) RNA POLYMERASE GLD2"/>
    <property type="match status" value="1"/>
</dbReference>
<dbReference type="GO" id="GO:0016779">
    <property type="term" value="F:nucleotidyltransferase activity"/>
    <property type="evidence" value="ECO:0007669"/>
    <property type="project" value="TreeGrafter"/>
</dbReference>
<feature type="domain" description="Ubiquitin-like" evidence="4">
    <location>
        <begin position="61"/>
        <end position="138"/>
    </location>
</feature>
<dbReference type="Gene3D" id="1.10.490.10">
    <property type="entry name" value="Globins"/>
    <property type="match status" value="2"/>
</dbReference>
<dbReference type="GO" id="GO:0020037">
    <property type="term" value="F:heme binding"/>
    <property type="evidence" value="ECO:0007669"/>
    <property type="project" value="InterPro"/>
</dbReference>
<dbReference type="InterPro" id="IPR044399">
    <property type="entry name" value="Mb-like_M"/>
</dbReference>